<reference evidence="1 2" key="1">
    <citation type="submission" date="2024-01" db="EMBL/GenBank/DDBJ databases">
        <title>Novel species of the genus Luteimonas isolated from rivers.</title>
        <authorList>
            <person name="Lu H."/>
        </authorList>
    </citation>
    <scope>NUCLEOTIDE SEQUENCE [LARGE SCALE GENOMIC DNA]</scope>
    <source>
        <strain evidence="1 2">FXH3W</strain>
    </source>
</reference>
<evidence type="ECO:0000313" key="2">
    <source>
        <dbReference type="Proteomes" id="UP001356170"/>
    </source>
</evidence>
<dbReference type="InterPro" id="IPR056209">
    <property type="entry name" value="SU10_adaptor"/>
</dbReference>
<protein>
    <submittedName>
        <fullName evidence="1">Uncharacterized protein</fullName>
    </submittedName>
</protein>
<evidence type="ECO:0000313" key="1">
    <source>
        <dbReference type="EMBL" id="MEF2156394.1"/>
    </source>
</evidence>
<accession>A0ABU7V3D8</accession>
<gene>
    <name evidence="1" type="ORF">V3390_09190</name>
</gene>
<dbReference type="Pfam" id="PF24175">
    <property type="entry name" value="SU10_adaptor"/>
    <property type="match status" value="1"/>
</dbReference>
<organism evidence="1 2">
    <name type="scientific">Aquilutibacter rugosus</name>
    <dbReference type="NCBI Taxonomy" id="3115820"/>
    <lineage>
        <taxon>Bacteria</taxon>
        <taxon>Pseudomonadati</taxon>
        <taxon>Pseudomonadota</taxon>
        <taxon>Gammaproteobacteria</taxon>
        <taxon>Lysobacterales</taxon>
        <taxon>Lysobacteraceae</taxon>
        <taxon>Aquilutibacter</taxon>
    </lineage>
</organism>
<dbReference type="RefSeq" id="WP_331704184.1">
    <property type="nucleotide sequence ID" value="NZ_JAZHBO010000002.1"/>
</dbReference>
<sequence length="178" mass="19824">MLRLIDGDDTAASSLSVAALDEFIRMGESRVVSDFRSSLMMQGFAATPINGQIGLPDDLLELCVIHQDGRRLEFVGHERLNESEKFCTQLGNNLLVSGTGPVSITYYARPADLITVLHPTFMRHRELYLYATVLSAAMHMGLPQLDVWTAAYATQLQQAKRMERLAVTNGTPLRIRSR</sequence>
<dbReference type="Proteomes" id="UP001356170">
    <property type="component" value="Unassembled WGS sequence"/>
</dbReference>
<name>A0ABU7V3D8_9GAMM</name>
<proteinExistence type="predicted"/>
<comment type="caution">
    <text evidence="1">The sequence shown here is derived from an EMBL/GenBank/DDBJ whole genome shotgun (WGS) entry which is preliminary data.</text>
</comment>
<dbReference type="EMBL" id="JAZHBO010000002">
    <property type="protein sequence ID" value="MEF2156394.1"/>
    <property type="molecule type" value="Genomic_DNA"/>
</dbReference>
<keyword evidence="2" id="KW-1185">Reference proteome</keyword>